<dbReference type="InterPro" id="IPR013785">
    <property type="entry name" value="Aldolase_TIM"/>
</dbReference>
<dbReference type="Gene3D" id="3.30.420.40">
    <property type="match status" value="3"/>
</dbReference>
<dbReference type="AlphaFoldDB" id="A0A388LU88"/>
<gene>
    <name evidence="6" type="ORF">CBR_g40698</name>
</gene>
<dbReference type="PROSITE" id="PS00297">
    <property type="entry name" value="HSP70_1"/>
    <property type="match status" value="1"/>
</dbReference>
<dbReference type="InterPro" id="IPR000652">
    <property type="entry name" value="Triosephosphate_isomerase"/>
</dbReference>
<keyword evidence="3" id="KW-0547">Nucleotide-binding</keyword>
<dbReference type="InterPro" id="IPR018181">
    <property type="entry name" value="Heat_shock_70_CS"/>
</dbReference>
<dbReference type="InterPro" id="IPR043129">
    <property type="entry name" value="ATPase_NBD"/>
</dbReference>
<evidence type="ECO:0000256" key="3">
    <source>
        <dbReference type="ARBA" id="ARBA00022741"/>
    </source>
</evidence>
<proteinExistence type="inferred from homology"/>
<dbReference type="PROSITE" id="PS51440">
    <property type="entry name" value="TIM_2"/>
    <property type="match status" value="1"/>
</dbReference>
<keyword evidence="7" id="KW-1185">Reference proteome</keyword>
<dbReference type="Gene3D" id="3.20.20.70">
    <property type="entry name" value="Aldolase class I"/>
    <property type="match status" value="2"/>
</dbReference>
<dbReference type="Proteomes" id="UP000265515">
    <property type="component" value="Unassembled WGS sequence"/>
</dbReference>
<dbReference type="GO" id="GO:0005524">
    <property type="term" value="F:ATP binding"/>
    <property type="evidence" value="ECO:0007669"/>
    <property type="project" value="UniProtKB-KW"/>
</dbReference>
<comment type="pathway">
    <text evidence="5">Carbohydrate biosynthesis.</text>
</comment>
<evidence type="ECO:0000256" key="4">
    <source>
        <dbReference type="ARBA" id="ARBA00022840"/>
    </source>
</evidence>
<name>A0A388LU88_CHABU</name>
<dbReference type="STRING" id="69332.A0A388LU88"/>
<dbReference type="PANTHER" id="PTHR19375">
    <property type="entry name" value="HEAT SHOCK PROTEIN 70KDA"/>
    <property type="match status" value="1"/>
</dbReference>
<reference evidence="6 7" key="1">
    <citation type="journal article" date="2018" name="Cell">
        <title>The Chara Genome: Secondary Complexity and Implications for Plant Terrestrialization.</title>
        <authorList>
            <person name="Nishiyama T."/>
            <person name="Sakayama H."/>
            <person name="Vries J.D."/>
            <person name="Buschmann H."/>
            <person name="Saint-Marcoux D."/>
            <person name="Ullrich K.K."/>
            <person name="Haas F.B."/>
            <person name="Vanderstraeten L."/>
            <person name="Becker D."/>
            <person name="Lang D."/>
            <person name="Vosolsobe S."/>
            <person name="Rombauts S."/>
            <person name="Wilhelmsson P.K.I."/>
            <person name="Janitza P."/>
            <person name="Kern R."/>
            <person name="Heyl A."/>
            <person name="Rumpler F."/>
            <person name="Villalobos L.I.A.C."/>
            <person name="Clay J.M."/>
            <person name="Skokan R."/>
            <person name="Toyoda A."/>
            <person name="Suzuki Y."/>
            <person name="Kagoshima H."/>
            <person name="Schijlen E."/>
            <person name="Tajeshwar N."/>
            <person name="Catarino B."/>
            <person name="Hetherington A.J."/>
            <person name="Saltykova A."/>
            <person name="Bonnot C."/>
            <person name="Breuninger H."/>
            <person name="Symeonidi A."/>
            <person name="Radhakrishnan G.V."/>
            <person name="Van Nieuwerburgh F."/>
            <person name="Deforce D."/>
            <person name="Chang C."/>
            <person name="Karol K.G."/>
            <person name="Hedrich R."/>
            <person name="Ulvskov P."/>
            <person name="Glockner G."/>
            <person name="Delwiche C.F."/>
            <person name="Petrasek J."/>
            <person name="Van de Peer Y."/>
            <person name="Friml J."/>
            <person name="Beilby M."/>
            <person name="Dolan L."/>
            <person name="Kohara Y."/>
            <person name="Sugano S."/>
            <person name="Fujiyama A."/>
            <person name="Delaux P.-M."/>
            <person name="Quint M."/>
            <person name="TheiBen G."/>
            <person name="Hagemann M."/>
            <person name="Harholt J."/>
            <person name="Dunand C."/>
            <person name="Zachgo S."/>
            <person name="Langdale J."/>
            <person name="Maumus F."/>
            <person name="Straeten D.V.D."/>
            <person name="Gould S.B."/>
            <person name="Rensing S.A."/>
        </authorList>
    </citation>
    <scope>NUCLEOTIDE SEQUENCE [LARGE SCALE GENOMIC DNA]</scope>
    <source>
        <strain evidence="6 7">S276</strain>
    </source>
</reference>
<comment type="subunit">
    <text evidence="2">Homodimer.</text>
</comment>
<evidence type="ECO:0000256" key="1">
    <source>
        <dbReference type="ARBA" id="ARBA00007422"/>
    </source>
</evidence>
<evidence type="ECO:0000256" key="2">
    <source>
        <dbReference type="ARBA" id="ARBA00011738"/>
    </source>
</evidence>
<dbReference type="Gramene" id="GBG85886">
    <property type="protein sequence ID" value="GBG85886"/>
    <property type="gene ID" value="CBR_g40698"/>
</dbReference>
<dbReference type="GO" id="GO:0004807">
    <property type="term" value="F:triose-phosphate isomerase activity"/>
    <property type="evidence" value="ECO:0007669"/>
    <property type="project" value="InterPro"/>
</dbReference>
<accession>A0A388LU88</accession>
<evidence type="ECO:0000313" key="7">
    <source>
        <dbReference type="Proteomes" id="UP000265515"/>
    </source>
</evidence>
<comment type="caution">
    <text evidence="6">The sequence shown here is derived from an EMBL/GenBank/DDBJ whole genome shotgun (WGS) entry which is preliminary data.</text>
</comment>
<dbReference type="Pfam" id="PF00012">
    <property type="entry name" value="HSP70"/>
    <property type="match status" value="2"/>
</dbReference>
<dbReference type="GO" id="GO:0140662">
    <property type="term" value="F:ATP-dependent protein folding chaperone"/>
    <property type="evidence" value="ECO:0007669"/>
    <property type="project" value="InterPro"/>
</dbReference>
<protein>
    <submittedName>
        <fullName evidence="6">Uncharacterized protein</fullName>
    </submittedName>
</protein>
<keyword evidence="4" id="KW-0067">ATP-binding</keyword>
<dbReference type="SUPFAM" id="SSF53067">
    <property type="entry name" value="Actin-like ATPase domain"/>
    <property type="match status" value="2"/>
</dbReference>
<dbReference type="Gene3D" id="3.90.640.10">
    <property type="entry name" value="Actin, Chain A, domain 4"/>
    <property type="match status" value="1"/>
</dbReference>
<dbReference type="EMBL" id="BFEA01000538">
    <property type="protein sequence ID" value="GBG85886.1"/>
    <property type="molecule type" value="Genomic_DNA"/>
</dbReference>
<dbReference type="Gene3D" id="3.30.30.30">
    <property type="match status" value="2"/>
</dbReference>
<organism evidence="6 7">
    <name type="scientific">Chara braunii</name>
    <name type="common">Braun's stonewort</name>
    <dbReference type="NCBI Taxonomy" id="69332"/>
    <lineage>
        <taxon>Eukaryota</taxon>
        <taxon>Viridiplantae</taxon>
        <taxon>Streptophyta</taxon>
        <taxon>Charophyceae</taxon>
        <taxon>Charales</taxon>
        <taxon>Characeae</taxon>
        <taxon>Chara</taxon>
    </lineage>
</organism>
<dbReference type="InterPro" id="IPR013126">
    <property type="entry name" value="Hsp_70_fam"/>
</dbReference>
<sequence length="973" mass="107174">MDTLLQSVSESSVITTNLGGSSFPVEVSSSDEKVHVTPPPRIAIDLGTSSCRVAVCRDGKVQVIPDVSGKLSTPSIVAFTDEKCLVGEQAQKQLLLRKPENLLYEARRLIGRDYDAITDGESKWWPFIVVNGDSGEAMLDVKSELFSSVMSNSGDKVKEVSSVMSGSGDQGDGIVLPSEGHGKRYLAPEQIVAMLLAKMKSDAENFLHRDELHAAVITVPALYCDRQRTATKVAAEIAGFTDVQLVSESTAAALSYAQHKGLMTFDCSGVSPEEQTQGGTKMLVVAMGGGNCEAAMVTITGGELRVDSSAGNPSLGGMDFDHKMMELVRNRVQLQFNRTLPLNRSTLRELKTASEKAKKDLTLMSDTQLRIDRSGILGLDEGPDSVPALFRKSGRRSPHDITRWKQLAEELPVHEWRIEWEKYTSQVKKRESSCPGWLWSMILEWKRDIDGWLGKKAAGGMKEFASRFAEFRRACEYAFGALRARPNSGRKFLVVDCWKSNDIEDCLYNLFVSRGPELCEMVISMPLQELRKRKKCIAEMEGIRLAAPGLSPKATPNALMNGGIPYVLLQAGPAVTGSGDPEDLCSGWNKLAGEQVSLALQAGLQVLLRLGRDDCDDVHFRNEAFKLEEEKLHCGAQLRDIVGRVGKDFRNIAIAYLPPRHMLTSATEAAAAEAQCDVVQTVRHIILVIGDMVNDQPADATRILIGGCKTADTWHALLSRRHEIDGFLLEAGLREPHLFDQLLLLGGPSRRIRQERGGKVLLCGGQQENVTHSEYDMVWLSAVTDELMGTEEVLWTATKCVSTVGVGSEMNVIREINGSNVLLWKEGHIMTDYRGEVGEDRKVTIVPIFDCDNNSQGLELADALSTQISALREKLAGKGDTEWSQLLLEYRPADGVNVSRSLFETVERTHVLIRRWVLAHLGAEAAQEVRIVCFLEDQVESETRRQIANLPDVDGVSLRLPERRTISRPGLPA</sequence>
<evidence type="ECO:0000313" key="6">
    <source>
        <dbReference type="EMBL" id="GBG85886.1"/>
    </source>
</evidence>
<evidence type="ECO:0000256" key="5">
    <source>
        <dbReference type="ARBA" id="ARBA00024331"/>
    </source>
</evidence>
<comment type="similarity">
    <text evidence="1">Belongs to the triosephosphate isomerase family.</text>
</comment>